<evidence type="ECO:0000313" key="2">
    <source>
        <dbReference type="Proteomes" id="UP001589943"/>
    </source>
</evidence>
<dbReference type="PROSITE" id="PS51257">
    <property type="entry name" value="PROKAR_LIPOPROTEIN"/>
    <property type="match status" value="1"/>
</dbReference>
<proteinExistence type="predicted"/>
<reference evidence="1 2" key="1">
    <citation type="submission" date="2024-09" db="EMBL/GenBank/DDBJ databases">
        <authorList>
            <person name="Sun Q."/>
            <person name="Mori K."/>
        </authorList>
    </citation>
    <scope>NUCLEOTIDE SEQUENCE [LARGE SCALE GENOMIC DNA]</scope>
    <source>
        <strain evidence="1 2">NCAIM B.02537</strain>
    </source>
</reference>
<dbReference type="EMBL" id="JBHLTL010000011">
    <property type="protein sequence ID" value="MFC0590860.1"/>
    <property type="molecule type" value="Genomic_DNA"/>
</dbReference>
<accession>A0ABV6PLZ9</accession>
<organism evidence="1 2">
    <name type="scientific">Novosphingobium aquiterrae</name>
    <dbReference type="NCBI Taxonomy" id="624388"/>
    <lineage>
        <taxon>Bacteria</taxon>
        <taxon>Pseudomonadati</taxon>
        <taxon>Pseudomonadota</taxon>
        <taxon>Alphaproteobacteria</taxon>
        <taxon>Sphingomonadales</taxon>
        <taxon>Sphingomonadaceae</taxon>
        <taxon>Novosphingobium</taxon>
    </lineage>
</organism>
<keyword evidence="2" id="KW-1185">Reference proteome</keyword>
<dbReference type="RefSeq" id="WP_379482286.1">
    <property type="nucleotide sequence ID" value="NZ_JBHLTL010000011.1"/>
</dbReference>
<evidence type="ECO:0000313" key="1">
    <source>
        <dbReference type="EMBL" id="MFC0590860.1"/>
    </source>
</evidence>
<sequence length="126" mass="13660">MKSLYLAPLAALALSGCITYQNRSDGITRLRIDETGTVDGPRVTPLKVLEDSRCPVGTQCVWAGRVKVSVRIDTGPGSETRDMTLGEPQQVADGKLTLVEVLPVKKANETIYPDEYRFGFTFAGGL</sequence>
<gene>
    <name evidence="1" type="ORF">ACFFF7_15755</name>
</gene>
<comment type="caution">
    <text evidence="1">The sequence shown here is derived from an EMBL/GenBank/DDBJ whole genome shotgun (WGS) entry which is preliminary data.</text>
</comment>
<name>A0ABV6PLZ9_9SPHN</name>
<protein>
    <recommendedName>
        <fullName evidence="3">Lipoprotein</fullName>
    </recommendedName>
</protein>
<evidence type="ECO:0008006" key="3">
    <source>
        <dbReference type="Google" id="ProtNLM"/>
    </source>
</evidence>
<dbReference type="Proteomes" id="UP001589943">
    <property type="component" value="Unassembled WGS sequence"/>
</dbReference>